<dbReference type="PROSITE" id="PS50835">
    <property type="entry name" value="IG_LIKE"/>
    <property type="match status" value="1"/>
</dbReference>
<comment type="similarity">
    <text evidence="2">Belongs to the CD200R family.</text>
</comment>
<keyword evidence="8" id="KW-0675">Receptor</keyword>
<dbReference type="FunFam" id="2.60.40.10:FF:000584">
    <property type="entry name" value="Cell surface glycoprotein CD200 receptor 1"/>
    <property type="match status" value="1"/>
</dbReference>
<dbReference type="Bgee" id="ENSECAG00000015753">
    <property type="expression patterns" value="Expressed in blood and 16 other cell types or tissues"/>
</dbReference>
<evidence type="ECO:0000256" key="9">
    <source>
        <dbReference type="ARBA" id="ARBA00023180"/>
    </source>
</evidence>
<keyword evidence="6 11" id="KW-0472">Membrane</keyword>
<evidence type="ECO:0000256" key="7">
    <source>
        <dbReference type="ARBA" id="ARBA00023157"/>
    </source>
</evidence>
<dbReference type="Gene3D" id="2.60.40.10">
    <property type="entry name" value="Immunoglobulins"/>
    <property type="match status" value="2"/>
</dbReference>
<evidence type="ECO:0000313" key="14">
    <source>
        <dbReference type="Proteomes" id="UP000002281"/>
    </source>
</evidence>
<comment type="subcellular location">
    <subcellularLocation>
        <location evidence="1">Membrane</location>
        <topology evidence="1">Single-pass type I membrane protein</topology>
    </subcellularLocation>
</comment>
<evidence type="ECO:0000256" key="4">
    <source>
        <dbReference type="ARBA" id="ARBA00022729"/>
    </source>
</evidence>
<evidence type="ECO:0000256" key="8">
    <source>
        <dbReference type="ARBA" id="ARBA00023170"/>
    </source>
</evidence>
<dbReference type="GO" id="GO:0038023">
    <property type="term" value="F:signaling receptor activity"/>
    <property type="evidence" value="ECO:0000318"/>
    <property type="project" value="GO_Central"/>
</dbReference>
<feature type="domain" description="Ig-like" evidence="12">
    <location>
        <begin position="185"/>
        <end position="280"/>
    </location>
</feature>
<keyword evidence="7" id="KW-1015">Disulfide bond</keyword>
<feature type="transmembrane region" description="Helical" evidence="11">
    <location>
        <begin position="291"/>
        <end position="311"/>
    </location>
</feature>
<reference evidence="13 14" key="1">
    <citation type="journal article" date="2009" name="Science">
        <title>Genome sequence, comparative analysis, and population genetics of the domestic horse.</title>
        <authorList>
            <consortium name="Broad Institute Genome Sequencing Platform"/>
            <consortium name="Broad Institute Whole Genome Assembly Team"/>
            <person name="Wade C.M."/>
            <person name="Giulotto E."/>
            <person name="Sigurdsson S."/>
            <person name="Zoli M."/>
            <person name="Gnerre S."/>
            <person name="Imsland F."/>
            <person name="Lear T.L."/>
            <person name="Adelson D.L."/>
            <person name="Bailey E."/>
            <person name="Bellone R.R."/>
            <person name="Bloecker H."/>
            <person name="Distl O."/>
            <person name="Edgar R.C."/>
            <person name="Garber M."/>
            <person name="Leeb T."/>
            <person name="Mauceli E."/>
            <person name="MacLeod J.N."/>
            <person name="Penedo M.C.T."/>
            <person name="Raison J.M."/>
            <person name="Sharpe T."/>
            <person name="Vogel J."/>
            <person name="Andersson L."/>
            <person name="Antczak D.F."/>
            <person name="Biagi T."/>
            <person name="Binns M.M."/>
            <person name="Chowdhary B.P."/>
            <person name="Coleman S.J."/>
            <person name="Della Valle G."/>
            <person name="Fryc S."/>
            <person name="Guerin G."/>
            <person name="Hasegawa T."/>
            <person name="Hill E.W."/>
            <person name="Jurka J."/>
            <person name="Kiialainen A."/>
            <person name="Lindgren G."/>
            <person name="Liu J."/>
            <person name="Magnani E."/>
            <person name="Mickelson J.R."/>
            <person name="Murray J."/>
            <person name="Nergadze S.G."/>
            <person name="Onofrio R."/>
            <person name="Pedroni S."/>
            <person name="Piras M.F."/>
            <person name="Raudsepp T."/>
            <person name="Rocchi M."/>
            <person name="Roeed K.H."/>
            <person name="Ryder O.A."/>
            <person name="Searle S."/>
            <person name="Skow L."/>
            <person name="Swinburne J.E."/>
            <person name="Syvaenen A.C."/>
            <person name="Tozaki T."/>
            <person name="Valberg S.J."/>
            <person name="Vaudin M."/>
            <person name="White J.R."/>
            <person name="Zody M.C."/>
            <person name="Lander E.S."/>
            <person name="Lindblad-Toh K."/>
        </authorList>
    </citation>
    <scope>NUCLEOTIDE SEQUENCE [LARGE SCALE GENOMIC DNA]</scope>
    <source>
        <strain evidence="13 14">Thoroughbred</strain>
    </source>
</reference>
<proteinExistence type="inferred from homology"/>
<dbReference type="SUPFAM" id="SSF48726">
    <property type="entry name" value="Immunoglobulin"/>
    <property type="match status" value="2"/>
</dbReference>
<evidence type="ECO:0000256" key="5">
    <source>
        <dbReference type="ARBA" id="ARBA00022989"/>
    </source>
</evidence>
<dbReference type="InterPro" id="IPR036179">
    <property type="entry name" value="Ig-like_dom_sf"/>
</dbReference>
<gene>
    <name evidence="13" type="primary">CD200R1</name>
</gene>
<keyword evidence="9" id="KW-0325">Glycoprotein</keyword>
<keyword evidence="14" id="KW-1185">Reference proteome</keyword>
<dbReference type="Ensembl" id="ENSECAT00000058627.2">
    <property type="protein sequence ID" value="ENSECAP00000038023.2"/>
    <property type="gene ID" value="ENSECAG00000015753.4"/>
</dbReference>
<keyword evidence="3 11" id="KW-0812">Transmembrane</keyword>
<dbReference type="GO" id="GO:0150077">
    <property type="term" value="P:regulation of neuroinflammatory response"/>
    <property type="evidence" value="ECO:0007669"/>
    <property type="project" value="InterPro"/>
</dbReference>
<dbReference type="PANTHER" id="PTHR21462:SF2">
    <property type="entry name" value="CELL SURFACE GLYCOPROTEIN CD200 RECEPTOR 2"/>
    <property type="match status" value="1"/>
</dbReference>
<dbReference type="InterPro" id="IPR040012">
    <property type="entry name" value="CD200R"/>
</dbReference>
<evidence type="ECO:0000313" key="13">
    <source>
        <dbReference type="Ensembl" id="ENSECAP00000038023.2"/>
    </source>
</evidence>
<evidence type="ECO:0000256" key="6">
    <source>
        <dbReference type="ARBA" id="ARBA00023136"/>
    </source>
</evidence>
<organism evidence="13 14">
    <name type="scientific">Equus caballus</name>
    <name type="common">Horse</name>
    <dbReference type="NCBI Taxonomy" id="9796"/>
    <lineage>
        <taxon>Eukaryota</taxon>
        <taxon>Metazoa</taxon>
        <taxon>Chordata</taxon>
        <taxon>Craniata</taxon>
        <taxon>Vertebrata</taxon>
        <taxon>Euteleostomi</taxon>
        <taxon>Mammalia</taxon>
        <taxon>Eutheria</taxon>
        <taxon>Laurasiatheria</taxon>
        <taxon>Perissodactyla</taxon>
        <taxon>Equidae</taxon>
        <taxon>Equus</taxon>
    </lineage>
</organism>
<dbReference type="AlphaFoldDB" id="A0A3Q2HUQ6"/>
<keyword evidence="4" id="KW-0732">Signal</keyword>
<evidence type="ECO:0000256" key="1">
    <source>
        <dbReference type="ARBA" id="ARBA00004479"/>
    </source>
</evidence>
<dbReference type="FunFam" id="2.60.40.10:FF:000769">
    <property type="entry name" value="Cell surface glycoprotein CD200 receptor 1"/>
    <property type="match status" value="1"/>
</dbReference>
<dbReference type="InterPro" id="IPR007110">
    <property type="entry name" value="Ig-like_dom"/>
</dbReference>
<dbReference type="SMR" id="A0A3Q2HUQ6"/>
<reference evidence="13" key="2">
    <citation type="submission" date="2025-08" db="UniProtKB">
        <authorList>
            <consortium name="Ensembl"/>
        </authorList>
    </citation>
    <scope>IDENTIFICATION</scope>
    <source>
        <strain evidence="13">Thoroughbred</strain>
    </source>
</reference>
<feature type="region of interest" description="Disordered" evidence="10">
    <location>
        <begin position="56"/>
        <end position="85"/>
    </location>
</feature>
<name>A0A3Q2HUQ6_HORSE</name>
<evidence type="ECO:0000256" key="11">
    <source>
        <dbReference type="SAM" id="Phobius"/>
    </source>
</evidence>
<reference evidence="13" key="3">
    <citation type="submission" date="2025-09" db="UniProtKB">
        <authorList>
            <consortium name="Ensembl"/>
        </authorList>
    </citation>
    <scope>IDENTIFICATION</scope>
    <source>
        <strain evidence="13">Thoroughbred</strain>
    </source>
</reference>
<dbReference type="GO" id="GO:0009897">
    <property type="term" value="C:external side of plasma membrane"/>
    <property type="evidence" value="ECO:0000318"/>
    <property type="project" value="GO_Central"/>
</dbReference>
<dbReference type="InterPro" id="IPR013106">
    <property type="entry name" value="Ig_V-set"/>
</dbReference>
<dbReference type="ExpressionAtlas" id="A0A3Q2HUQ6">
    <property type="expression patterns" value="baseline"/>
</dbReference>
<dbReference type="PANTHER" id="PTHR21462">
    <property type="entry name" value="CELL SURFACE GLYCOPROTEIN OX2 RECEPTOR PRECURSOR"/>
    <property type="match status" value="1"/>
</dbReference>
<keyword evidence="5 11" id="KW-1133">Transmembrane helix</keyword>
<dbReference type="InterPro" id="IPR013162">
    <property type="entry name" value="CD80_C2-set"/>
</dbReference>
<dbReference type="InterPro" id="IPR013783">
    <property type="entry name" value="Ig-like_fold"/>
</dbReference>
<evidence type="ECO:0000256" key="3">
    <source>
        <dbReference type="ARBA" id="ARBA00022692"/>
    </source>
</evidence>
<dbReference type="GeneTree" id="ENSGT00390000014496"/>
<accession>A0A3Q2HUQ6</accession>
<dbReference type="OMA" id="MKAGTNM"/>
<dbReference type="Pfam" id="PF07686">
    <property type="entry name" value="V-set"/>
    <property type="match status" value="1"/>
</dbReference>
<dbReference type="Proteomes" id="UP000002281">
    <property type="component" value="Chromosome 19"/>
</dbReference>
<protein>
    <submittedName>
        <fullName evidence="13">CD200 receptor 1</fullName>
    </submittedName>
</protein>
<dbReference type="Pfam" id="PF08205">
    <property type="entry name" value="C2-set_2"/>
    <property type="match status" value="1"/>
</dbReference>
<evidence type="ECO:0000256" key="2">
    <source>
        <dbReference type="ARBA" id="ARBA00008215"/>
    </source>
</evidence>
<feature type="compositionally biased region" description="Polar residues" evidence="10">
    <location>
        <begin position="56"/>
        <end position="79"/>
    </location>
</feature>
<sequence length="372" mass="41160">MLCTWRTSDLRLLLTLIVFLVVGMTLKYCLSSSQKICFPHGSLTECISARGQSLNTTSNSSMQQTGKGNYSSASVNGSSTDKRQRKLELPAEANASLSVPVDTKAVFDCPSILLTSLVVTTWQIILRDKLSCTRAYRRDRNETKEGNCTDERITWASRPDENLALQIDPVATTHDGFYMCQMVTPDGNFHRGYHLQVLVPPEVTLLQSKNGTAVCRAAAGKPAAQISWNPEGDCVTEQEHWANGTVTVQSTCRWEDHPLSNVSCSVSHVTGNKSLSLELTQGAQTTANLRFLYIIPCIFIVFVIGGSIWLLKNSGCRKCKLKKTEANPGVEEDEMQPYASYTEKNNPLYDTTNKERCRMLQSEVDGIGLDTL</sequence>
<evidence type="ECO:0000259" key="12">
    <source>
        <dbReference type="PROSITE" id="PS50835"/>
    </source>
</evidence>
<evidence type="ECO:0000256" key="10">
    <source>
        <dbReference type="SAM" id="MobiDB-lite"/>
    </source>
</evidence>